<evidence type="ECO:0000259" key="2">
    <source>
        <dbReference type="PROSITE" id="PS50030"/>
    </source>
</evidence>
<organism evidence="4 5">
    <name type="scientific">Eptatretus burgeri</name>
    <name type="common">Inshore hagfish</name>
    <dbReference type="NCBI Taxonomy" id="7764"/>
    <lineage>
        <taxon>Eukaryota</taxon>
        <taxon>Metazoa</taxon>
        <taxon>Chordata</taxon>
        <taxon>Craniata</taxon>
        <taxon>Vertebrata</taxon>
        <taxon>Cyclostomata</taxon>
        <taxon>Myxini</taxon>
        <taxon>Myxiniformes</taxon>
        <taxon>Myxinidae</taxon>
        <taxon>Eptatretinae</taxon>
        <taxon>Eptatretus</taxon>
    </lineage>
</organism>
<dbReference type="SUPFAM" id="SSF46934">
    <property type="entry name" value="UBA-like"/>
    <property type="match status" value="3"/>
</dbReference>
<feature type="domain" description="UBA" evidence="2">
    <location>
        <begin position="374"/>
        <end position="414"/>
    </location>
</feature>
<feature type="region of interest" description="Disordered" evidence="1">
    <location>
        <begin position="478"/>
        <end position="498"/>
    </location>
</feature>
<dbReference type="Pfam" id="PF00627">
    <property type="entry name" value="UBA"/>
    <property type="match status" value="3"/>
</dbReference>
<reference evidence="4" key="1">
    <citation type="submission" date="2025-08" db="UniProtKB">
        <authorList>
            <consortium name="Ensembl"/>
        </authorList>
    </citation>
    <scope>IDENTIFICATION</scope>
</reference>
<dbReference type="InterPro" id="IPR015940">
    <property type="entry name" value="UBA"/>
</dbReference>
<evidence type="ECO:0000313" key="5">
    <source>
        <dbReference type="Proteomes" id="UP000694388"/>
    </source>
</evidence>
<dbReference type="InterPro" id="IPR029071">
    <property type="entry name" value="Ubiquitin-like_domsf"/>
</dbReference>
<dbReference type="InterPro" id="IPR000626">
    <property type="entry name" value="Ubiquitin-like_dom"/>
</dbReference>
<name>A0A8C4WYM8_EPTBU</name>
<dbReference type="Pfam" id="PF18037">
    <property type="entry name" value="Ubiquitin_5"/>
    <property type="match status" value="1"/>
</dbReference>
<dbReference type="PANTHER" id="PTHR12948">
    <property type="entry name" value="NEDD8 ULTIMATE BUSTER-1 BS4 PROTEIN"/>
    <property type="match status" value="1"/>
</dbReference>
<dbReference type="PANTHER" id="PTHR12948:SF3">
    <property type="entry name" value="NEDD8 ULTIMATE BUSTER 1"/>
    <property type="match status" value="1"/>
</dbReference>
<feature type="compositionally biased region" description="Polar residues" evidence="1">
    <location>
        <begin position="486"/>
        <end position="498"/>
    </location>
</feature>
<feature type="domain" description="Ubiquitin-like" evidence="3">
    <location>
        <begin position="29"/>
        <end position="104"/>
    </location>
</feature>
<dbReference type="PROSITE" id="PS50030">
    <property type="entry name" value="UBA"/>
    <property type="match status" value="3"/>
</dbReference>
<reference evidence="4" key="2">
    <citation type="submission" date="2025-09" db="UniProtKB">
        <authorList>
            <consortium name="Ensembl"/>
        </authorList>
    </citation>
    <scope>IDENTIFICATION</scope>
</reference>
<accession>A0A8C4WYM8</accession>
<dbReference type="SMART" id="SM00165">
    <property type="entry name" value="UBA"/>
    <property type="match status" value="3"/>
</dbReference>
<protein>
    <submittedName>
        <fullName evidence="4">Negative regulator of ubiquitin-like proteins 1</fullName>
    </submittedName>
</protein>
<dbReference type="InterPro" id="IPR041207">
    <property type="entry name" value="NUB1_ubiquitin-like_dom"/>
</dbReference>
<dbReference type="PROSITE" id="PS50053">
    <property type="entry name" value="UBIQUITIN_2"/>
    <property type="match status" value="1"/>
</dbReference>
<dbReference type="Gene3D" id="1.10.8.10">
    <property type="entry name" value="DNA helicase RuvA subunit, C-terminal domain"/>
    <property type="match status" value="3"/>
</dbReference>
<evidence type="ECO:0000256" key="1">
    <source>
        <dbReference type="SAM" id="MobiDB-lite"/>
    </source>
</evidence>
<feature type="domain" description="UBA" evidence="2">
    <location>
        <begin position="428"/>
        <end position="468"/>
    </location>
</feature>
<dbReference type="Gene3D" id="3.10.20.90">
    <property type="entry name" value="Phosphatidylinositol 3-kinase Catalytic Subunit, Chain A, domain 1"/>
    <property type="match status" value="1"/>
</dbReference>
<dbReference type="Ensembl" id="ENSEBUT00000021051.1">
    <property type="protein sequence ID" value="ENSEBUP00000020477.1"/>
    <property type="gene ID" value="ENSEBUG00000012659.1"/>
</dbReference>
<dbReference type="InterPro" id="IPR039749">
    <property type="entry name" value="NUB1"/>
</dbReference>
<keyword evidence="5" id="KW-1185">Reference proteome</keyword>
<dbReference type="InterPro" id="IPR009060">
    <property type="entry name" value="UBA-like_sf"/>
</dbReference>
<dbReference type="GO" id="GO:2000058">
    <property type="term" value="P:regulation of ubiquitin-dependent protein catabolic process"/>
    <property type="evidence" value="ECO:0007669"/>
    <property type="project" value="TreeGrafter"/>
</dbReference>
<sequence>MLEALQQHTLTRLAHNERFRNDGIATLRCRIAEKTGESKTESFETRLDVSGLELKTRISEISGIPMENLRVIAAGHIIVDSEKACQQGVKQNCQLLAIRMQIPGGAERNQEYKQQQLARTRRGAELLANLDEADAEDGPFLQIADHRGNPIKIPAQEKKALMTAMTLHEKGRSLLKHGDHSGALVLLLEADQDFRTCGSELISVVDNYAVLCLDVVWCYVALRCLDALPDARERLTLATQALDKCYGVNLERLFSLKGSSGREQALYLRLHLLQGIIAFHQGTISEAREQLNKAGTLMNLLTVDEEKLSELVALGFSEQESRLGLRACGGNMEQAGAHIMHRREEKQAQQQREHAERRQARRVRKYGRTAGGHWVDRVQHTRLTVMGFTPRSAAEALRQSDNNLDRALQVLQEQPELLELRDESTSAAITEEQIMQVVSMGFGHNIAAEALNRCSGIVEQAIDVLVAHGGFLPLHHNLSSSSSSSTDPSPTGTNHKIW</sequence>
<dbReference type="AlphaFoldDB" id="A0A8C4WYM8"/>
<dbReference type="SUPFAM" id="SSF54236">
    <property type="entry name" value="Ubiquitin-like"/>
    <property type="match status" value="1"/>
</dbReference>
<evidence type="ECO:0000313" key="4">
    <source>
        <dbReference type="Ensembl" id="ENSEBUP00000020477.1"/>
    </source>
</evidence>
<dbReference type="GeneTree" id="ENSGT00390000010557"/>
<proteinExistence type="predicted"/>
<dbReference type="Proteomes" id="UP000694388">
    <property type="component" value="Unplaced"/>
</dbReference>
<dbReference type="CDD" id="cd14291">
    <property type="entry name" value="UBA1_NUB1_like"/>
    <property type="match status" value="1"/>
</dbReference>
<dbReference type="OMA" id="SVCRLME"/>
<feature type="domain" description="UBA" evidence="2">
    <location>
        <begin position="302"/>
        <end position="342"/>
    </location>
</feature>
<evidence type="ECO:0000259" key="3">
    <source>
        <dbReference type="PROSITE" id="PS50053"/>
    </source>
</evidence>